<evidence type="ECO:0000313" key="2">
    <source>
        <dbReference type="Proteomes" id="UP000236333"/>
    </source>
</evidence>
<dbReference type="InterPro" id="IPR012349">
    <property type="entry name" value="Split_barrel_FMN-bd"/>
</dbReference>
<dbReference type="AlphaFoldDB" id="A0A2J8AIA6"/>
<proteinExistence type="predicted"/>
<dbReference type="Gene3D" id="2.30.110.10">
    <property type="entry name" value="Electron Transport, Fmn-binding Protein, Chain A"/>
    <property type="match status" value="1"/>
</dbReference>
<name>A0A2J8AIA6_9CHLO</name>
<reference evidence="1 2" key="1">
    <citation type="journal article" date="2017" name="Mol. Biol. Evol.">
        <title>The 4-celled Tetrabaena socialis nuclear genome reveals the essential components for genetic control of cell number at the origin of multicellularity in the volvocine lineage.</title>
        <authorList>
            <person name="Featherston J."/>
            <person name="Arakaki Y."/>
            <person name="Hanschen E.R."/>
            <person name="Ferris P.J."/>
            <person name="Michod R.E."/>
            <person name="Olson B.J.S.C."/>
            <person name="Nozaki H."/>
            <person name="Durand P.M."/>
        </authorList>
    </citation>
    <scope>NUCLEOTIDE SEQUENCE [LARGE SCALE GENOMIC DNA]</scope>
    <source>
        <strain evidence="1 2">NIES-571</strain>
    </source>
</reference>
<dbReference type="EMBL" id="PGGS01000012">
    <property type="protein sequence ID" value="PNH12245.1"/>
    <property type="molecule type" value="Genomic_DNA"/>
</dbReference>
<evidence type="ECO:0000313" key="1">
    <source>
        <dbReference type="EMBL" id="PNH12245.1"/>
    </source>
</evidence>
<dbReference type="GO" id="GO:0005737">
    <property type="term" value="C:cytoplasm"/>
    <property type="evidence" value="ECO:0007669"/>
    <property type="project" value="UniProtKB-ARBA"/>
</dbReference>
<dbReference type="Proteomes" id="UP000236333">
    <property type="component" value="Unassembled WGS sequence"/>
</dbReference>
<protein>
    <submittedName>
        <fullName evidence="1">Uncharacterized protein</fullName>
    </submittedName>
</protein>
<keyword evidence="2" id="KW-1185">Reference proteome</keyword>
<gene>
    <name evidence="1" type="ORF">TSOC_000823</name>
</gene>
<sequence>MAADGRVALTVQSPFFQGMDCARMSLQGVVSPVPEEDKPRLREVFLKKYPSAFYVDFGDFRWFRVDKVVAVRFNGGFGRAPKLRLPFPSPAEDRKSIKEAIVEMTKKARGAAAANARTPGGTL</sequence>
<comment type="caution">
    <text evidence="1">The sequence shown here is derived from an EMBL/GenBank/DDBJ whole genome shotgun (WGS) entry which is preliminary data.</text>
</comment>
<dbReference type="OrthoDB" id="2138282at2759"/>
<dbReference type="PANTHER" id="PTHR13343">
    <property type="entry name" value="CREG1 PROTEIN"/>
    <property type="match status" value="1"/>
</dbReference>
<dbReference type="SUPFAM" id="SSF50475">
    <property type="entry name" value="FMN-binding split barrel"/>
    <property type="match status" value="1"/>
</dbReference>
<dbReference type="PANTHER" id="PTHR13343:SF24">
    <property type="entry name" value="OS07G0573800 PROTEIN"/>
    <property type="match status" value="1"/>
</dbReference>
<accession>A0A2J8AIA6</accession>
<organism evidence="1 2">
    <name type="scientific">Tetrabaena socialis</name>
    <dbReference type="NCBI Taxonomy" id="47790"/>
    <lineage>
        <taxon>Eukaryota</taxon>
        <taxon>Viridiplantae</taxon>
        <taxon>Chlorophyta</taxon>
        <taxon>core chlorophytes</taxon>
        <taxon>Chlorophyceae</taxon>
        <taxon>CS clade</taxon>
        <taxon>Chlamydomonadales</taxon>
        <taxon>Tetrabaenaceae</taxon>
        <taxon>Tetrabaena</taxon>
    </lineage>
</organism>